<dbReference type="SUPFAM" id="SSF56112">
    <property type="entry name" value="Protein kinase-like (PK-like)"/>
    <property type="match status" value="1"/>
</dbReference>
<evidence type="ECO:0000313" key="3">
    <source>
        <dbReference type="Proteomes" id="UP000027822"/>
    </source>
</evidence>
<dbReference type="EMBL" id="JOTN01000015">
    <property type="protein sequence ID" value="KEK18316.1"/>
    <property type="molecule type" value="Genomic_DNA"/>
</dbReference>
<dbReference type="InterPro" id="IPR002575">
    <property type="entry name" value="Aminoglycoside_PTrfase"/>
</dbReference>
<dbReference type="Proteomes" id="UP000027822">
    <property type="component" value="Unassembled WGS sequence"/>
</dbReference>
<dbReference type="RefSeq" id="WP_034641198.1">
    <property type="nucleotide sequence ID" value="NZ_CBCSJC010000011.1"/>
</dbReference>
<feature type="domain" description="Aminoglycoside phosphotransferase" evidence="1">
    <location>
        <begin position="19"/>
        <end position="244"/>
    </location>
</feature>
<evidence type="ECO:0000313" key="2">
    <source>
        <dbReference type="EMBL" id="KEK18316.1"/>
    </source>
</evidence>
<dbReference type="Gene3D" id="3.90.1200.10">
    <property type="match status" value="1"/>
</dbReference>
<dbReference type="STRING" id="574376.BAMA_05915"/>
<keyword evidence="3" id="KW-1185">Reference proteome</keyword>
<dbReference type="InterPro" id="IPR011009">
    <property type="entry name" value="Kinase-like_dom_sf"/>
</dbReference>
<protein>
    <submittedName>
        <fullName evidence="2">Aminoglycoside phosphotransferase</fullName>
    </submittedName>
</protein>
<sequence>MDRTLFQKQIHILQDAKGIKELSKGLSEDKKYVVTLANDEKVLLRIGSVDVYERKKIEFQILHEMQKRHVHAPKPIEMGAIEEIESYYSIVSYVEGEDAKTALQSCTLEEQYNIGVQAGEDLARMNTYEAPKEIGSWYERAMAKHRRYLDEYKKCGVTIEQDEKIIRFIDTYEHYLKNRPNRFQHDDFHLENIIVKGNAYAGVIDFDGYDWGDPLHDFVKVALFAREISIPYCMGQIDGYFQGGIPDDFWTLYAVYAAMTVFSSVVWSLKVAPHIFDDTMERLYTVLDDHQYFELMKPKWFQRELFVEK</sequence>
<reference evidence="2 3" key="1">
    <citation type="submission" date="2014-06" db="EMBL/GenBank/DDBJ databases">
        <title>Draft genome sequence of Bacillus manliponensis JCM 15802 (MCCC 1A00708).</title>
        <authorList>
            <person name="Lai Q."/>
            <person name="Liu Y."/>
            <person name="Shao Z."/>
        </authorList>
    </citation>
    <scope>NUCLEOTIDE SEQUENCE [LARGE SCALE GENOMIC DNA]</scope>
    <source>
        <strain evidence="2 3">JCM 15802</strain>
    </source>
</reference>
<gene>
    <name evidence="2" type="ORF">BAMA_05915</name>
</gene>
<dbReference type="PANTHER" id="PTHR41283:SF1">
    <property type="entry name" value="AMINOGLYCOSIDE PHOSPHOTRANSFERASE DOMAIN-CONTAINING PROTEIN"/>
    <property type="match status" value="1"/>
</dbReference>
<dbReference type="OrthoDB" id="334783at2"/>
<accession>A0A073JVS6</accession>
<dbReference type="AlphaFoldDB" id="A0A073JVS6"/>
<dbReference type="PANTHER" id="PTHR41283">
    <property type="entry name" value="AMINOGLYCOSIDE PHOSPHOTRANSFERASE"/>
    <property type="match status" value="1"/>
</dbReference>
<name>A0A073JVS6_9BACI</name>
<keyword evidence="2" id="KW-0808">Transferase</keyword>
<organism evidence="2 3">
    <name type="scientific">Bacillus manliponensis</name>
    <dbReference type="NCBI Taxonomy" id="574376"/>
    <lineage>
        <taxon>Bacteria</taxon>
        <taxon>Bacillati</taxon>
        <taxon>Bacillota</taxon>
        <taxon>Bacilli</taxon>
        <taxon>Bacillales</taxon>
        <taxon>Bacillaceae</taxon>
        <taxon>Bacillus</taxon>
        <taxon>Bacillus cereus group</taxon>
    </lineage>
</organism>
<dbReference type="GO" id="GO:0016740">
    <property type="term" value="F:transferase activity"/>
    <property type="evidence" value="ECO:0007669"/>
    <property type="project" value="UniProtKB-KW"/>
</dbReference>
<dbReference type="eggNOG" id="COG3173">
    <property type="taxonomic scope" value="Bacteria"/>
</dbReference>
<comment type="caution">
    <text evidence="2">The sequence shown here is derived from an EMBL/GenBank/DDBJ whole genome shotgun (WGS) entry which is preliminary data.</text>
</comment>
<evidence type="ECO:0000259" key="1">
    <source>
        <dbReference type="Pfam" id="PF01636"/>
    </source>
</evidence>
<proteinExistence type="predicted"/>
<dbReference type="Pfam" id="PF01636">
    <property type="entry name" value="APH"/>
    <property type="match status" value="1"/>
</dbReference>